<dbReference type="PANTHER" id="PTHR46577:SF1">
    <property type="entry name" value="HTH-TYPE TRANSCRIPTIONAL REGULATORY PROTEIN GABR"/>
    <property type="match status" value="1"/>
</dbReference>
<evidence type="ECO:0000256" key="1">
    <source>
        <dbReference type="ARBA" id="ARBA00022898"/>
    </source>
</evidence>
<sequence length="182" mass="19082">MRECRHGSASGSGGGGELAEQIQAQLPDRISSGVLPAGTMLPSCRELAARLAVSRTTVVAAYERLAVHGMIRSRAGAATFVTGRPAFAAVMPVASPLRPLAIWHTEQLAVPDLTVPSPSSVSRPAYRRARSSRSHDGGRSTISFAPAPRSATPIQRAGLDCVMRSRGTWPSVAVSGLSPSNW</sequence>
<proteinExistence type="predicted"/>
<dbReference type="EMBL" id="SJKB01000028">
    <property type="protein sequence ID" value="TCC48552.1"/>
    <property type="molecule type" value="Genomic_DNA"/>
</dbReference>
<evidence type="ECO:0000313" key="7">
    <source>
        <dbReference type="EMBL" id="TCC48552.1"/>
    </source>
</evidence>
<keyword evidence="4" id="KW-0804">Transcription</keyword>
<dbReference type="PANTHER" id="PTHR46577">
    <property type="entry name" value="HTH-TYPE TRANSCRIPTIONAL REGULATORY PROTEIN GABR"/>
    <property type="match status" value="1"/>
</dbReference>
<evidence type="ECO:0000313" key="8">
    <source>
        <dbReference type="Proteomes" id="UP000291144"/>
    </source>
</evidence>
<organism evidence="7 8">
    <name type="scientific">Kribbella pittospori</name>
    <dbReference type="NCBI Taxonomy" id="722689"/>
    <lineage>
        <taxon>Bacteria</taxon>
        <taxon>Bacillati</taxon>
        <taxon>Actinomycetota</taxon>
        <taxon>Actinomycetes</taxon>
        <taxon>Propionibacteriales</taxon>
        <taxon>Kribbellaceae</taxon>
        <taxon>Kribbella</taxon>
    </lineage>
</organism>
<dbReference type="GO" id="GO:0003677">
    <property type="term" value="F:DNA binding"/>
    <property type="evidence" value="ECO:0007669"/>
    <property type="project" value="UniProtKB-KW"/>
</dbReference>
<dbReference type="PROSITE" id="PS50949">
    <property type="entry name" value="HTH_GNTR"/>
    <property type="match status" value="1"/>
</dbReference>
<keyword evidence="2" id="KW-0805">Transcription regulation</keyword>
<evidence type="ECO:0000256" key="5">
    <source>
        <dbReference type="SAM" id="MobiDB-lite"/>
    </source>
</evidence>
<reference evidence="7 8" key="1">
    <citation type="submission" date="2019-02" db="EMBL/GenBank/DDBJ databases">
        <title>Kribbella capetownensis sp. nov. and Kribbella speibonae sp. nov., isolated from soil.</title>
        <authorList>
            <person name="Curtis S.M."/>
            <person name="Norton I."/>
            <person name="Everest G.J."/>
            <person name="Meyers P.R."/>
        </authorList>
    </citation>
    <scope>NUCLEOTIDE SEQUENCE [LARGE SCALE GENOMIC DNA]</scope>
    <source>
        <strain evidence="7 8">NRRL B-24813</strain>
    </source>
</reference>
<accession>A0A4V2M7Q5</accession>
<dbReference type="RefSeq" id="WP_131366603.1">
    <property type="nucleotide sequence ID" value="NZ_SJKB01000028.1"/>
</dbReference>
<dbReference type="PRINTS" id="PR00035">
    <property type="entry name" value="HTHGNTR"/>
</dbReference>
<evidence type="ECO:0000256" key="3">
    <source>
        <dbReference type="ARBA" id="ARBA00023125"/>
    </source>
</evidence>
<keyword evidence="3" id="KW-0238">DNA-binding</keyword>
<dbReference type="InterPro" id="IPR000524">
    <property type="entry name" value="Tscrpt_reg_HTH_GntR"/>
</dbReference>
<dbReference type="InterPro" id="IPR036388">
    <property type="entry name" value="WH-like_DNA-bd_sf"/>
</dbReference>
<dbReference type="Pfam" id="PF00392">
    <property type="entry name" value="GntR"/>
    <property type="match status" value="1"/>
</dbReference>
<dbReference type="InterPro" id="IPR036390">
    <property type="entry name" value="WH_DNA-bd_sf"/>
</dbReference>
<protein>
    <submittedName>
        <fullName evidence="7">GntR family transcriptional regulator</fullName>
    </submittedName>
</protein>
<dbReference type="AlphaFoldDB" id="A0A4V2M7Q5"/>
<dbReference type="SMART" id="SM00345">
    <property type="entry name" value="HTH_GNTR"/>
    <property type="match status" value="1"/>
</dbReference>
<dbReference type="OrthoDB" id="594134at2"/>
<keyword evidence="1" id="KW-0663">Pyridoxal phosphate</keyword>
<dbReference type="InterPro" id="IPR051446">
    <property type="entry name" value="HTH_trans_reg/aminotransferase"/>
</dbReference>
<dbReference type="Gene3D" id="1.10.10.10">
    <property type="entry name" value="Winged helix-like DNA-binding domain superfamily/Winged helix DNA-binding domain"/>
    <property type="match status" value="1"/>
</dbReference>
<dbReference type="CDD" id="cd07377">
    <property type="entry name" value="WHTH_GntR"/>
    <property type="match status" value="1"/>
</dbReference>
<evidence type="ECO:0000259" key="6">
    <source>
        <dbReference type="PROSITE" id="PS50949"/>
    </source>
</evidence>
<dbReference type="GO" id="GO:0003700">
    <property type="term" value="F:DNA-binding transcription factor activity"/>
    <property type="evidence" value="ECO:0007669"/>
    <property type="project" value="InterPro"/>
</dbReference>
<feature type="compositionally biased region" description="Low complexity" evidence="5">
    <location>
        <begin position="115"/>
        <end position="124"/>
    </location>
</feature>
<feature type="region of interest" description="Disordered" evidence="5">
    <location>
        <begin position="115"/>
        <end position="147"/>
    </location>
</feature>
<dbReference type="Proteomes" id="UP000291144">
    <property type="component" value="Unassembled WGS sequence"/>
</dbReference>
<keyword evidence="8" id="KW-1185">Reference proteome</keyword>
<dbReference type="SUPFAM" id="SSF46785">
    <property type="entry name" value="Winged helix' DNA-binding domain"/>
    <property type="match status" value="1"/>
</dbReference>
<feature type="domain" description="HTH gntR-type" evidence="6">
    <location>
        <begin position="16"/>
        <end position="84"/>
    </location>
</feature>
<evidence type="ECO:0000256" key="4">
    <source>
        <dbReference type="ARBA" id="ARBA00023163"/>
    </source>
</evidence>
<comment type="caution">
    <text evidence="7">The sequence shown here is derived from an EMBL/GenBank/DDBJ whole genome shotgun (WGS) entry which is preliminary data.</text>
</comment>
<gene>
    <name evidence="7" type="ORF">E0H73_42795</name>
</gene>
<name>A0A4V2M7Q5_9ACTN</name>
<evidence type="ECO:0000256" key="2">
    <source>
        <dbReference type="ARBA" id="ARBA00023015"/>
    </source>
</evidence>